<dbReference type="PANTHER" id="PTHR23329">
    <property type="entry name" value="TUFTELIN-INTERACTING PROTEIN 11-RELATED"/>
    <property type="match status" value="1"/>
</dbReference>
<protein>
    <submittedName>
        <fullName evidence="1">Septin and tuftelin-interacting protein 1-like 1</fullName>
    </submittedName>
</protein>
<comment type="caution">
    <text evidence="1">The sequence shown here is derived from an EMBL/GenBank/DDBJ whole genome shotgun (WGS) entry which is preliminary data.</text>
</comment>
<gene>
    <name evidence="1" type="ORF">O6P43_030883</name>
</gene>
<reference evidence="1" key="1">
    <citation type="journal article" date="2023" name="Science">
        <title>Elucidation of the pathway for biosynthesis of saponin adjuvants from the soapbark tree.</title>
        <authorList>
            <person name="Reed J."/>
            <person name="Orme A."/>
            <person name="El-Demerdash A."/>
            <person name="Owen C."/>
            <person name="Martin L.B.B."/>
            <person name="Misra R.C."/>
            <person name="Kikuchi S."/>
            <person name="Rejzek M."/>
            <person name="Martin A.C."/>
            <person name="Harkess A."/>
            <person name="Leebens-Mack J."/>
            <person name="Louveau T."/>
            <person name="Stephenson M.J."/>
            <person name="Osbourn A."/>
        </authorList>
    </citation>
    <scope>NUCLEOTIDE SEQUENCE</scope>
    <source>
        <strain evidence="1">S10</strain>
    </source>
</reference>
<name>A0AAD7P8F2_QUISA</name>
<dbReference type="AlphaFoldDB" id="A0AAD7P8F2"/>
<dbReference type="EMBL" id="JARAOO010000013">
    <property type="protein sequence ID" value="KAJ7945882.1"/>
    <property type="molecule type" value="Genomic_DNA"/>
</dbReference>
<evidence type="ECO:0000313" key="2">
    <source>
        <dbReference type="Proteomes" id="UP001163823"/>
    </source>
</evidence>
<accession>A0AAD7P8F2</accession>
<evidence type="ECO:0000313" key="1">
    <source>
        <dbReference type="EMBL" id="KAJ7945882.1"/>
    </source>
</evidence>
<dbReference type="Proteomes" id="UP001163823">
    <property type="component" value="Chromosome 13"/>
</dbReference>
<dbReference type="PANTHER" id="PTHR23329:SF1">
    <property type="entry name" value="TUFTELIN-INTERACTING PROTEIN 11"/>
    <property type="match status" value="1"/>
</dbReference>
<dbReference type="GO" id="GO:0000390">
    <property type="term" value="P:spliceosomal complex disassembly"/>
    <property type="evidence" value="ECO:0007669"/>
    <property type="project" value="InterPro"/>
</dbReference>
<dbReference type="InterPro" id="IPR045211">
    <property type="entry name" value="TFP11/STIP/Ntr1"/>
</dbReference>
<sequence length="157" mass="17760">MELLANESIRYQLNRGLDMMNQAVDGMEVVQPGLKENISYLRVLEQRQFEAQQKAAAHAQQEAAANLGGAVLMDGMTGVHELSLKEVIEAHVQQNCLRFKLKLGRMLNGHQIYGFGNVSIIIDSLNQKVYAQTEDKWSLESLQGLLDLHNKSFHKRR</sequence>
<keyword evidence="2" id="KW-1185">Reference proteome</keyword>
<dbReference type="KEGG" id="qsa:O6P43_030883"/>
<dbReference type="GO" id="GO:0071008">
    <property type="term" value="C:U2-type post-mRNA release spliceosomal complex"/>
    <property type="evidence" value="ECO:0007669"/>
    <property type="project" value="TreeGrafter"/>
</dbReference>
<proteinExistence type="predicted"/>
<organism evidence="1 2">
    <name type="scientific">Quillaja saponaria</name>
    <name type="common">Soap bark tree</name>
    <dbReference type="NCBI Taxonomy" id="32244"/>
    <lineage>
        <taxon>Eukaryota</taxon>
        <taxon>Viridiplantae</taxon>
        <taxon>Streptophyta</taxon>
        <taxon>Embryophyta</taxon>
        <taxon>Tracheophyta</taxon>
        <taxon>Spermatophyta</taxon>
        <taxon>Magnoliopsida</taxon>
        <taxon>eudicotyledons</taxon>
        <taxon>Gunneridae</taxon>
        <taxon>Pentapetalae</taxon>
        <taxon>rosids</taxon>
        <taxon>fabids</taxon>
        <taxon>Fabales</taxon>
        <taxon>Quillajaceae</taxon>
        <taxon>Quillaja</taxon>
    </lineage>
</organism>